<dbReference type="EMBL" id="DF973754">
    <property type="protein sequence ID" value="GAU39307.1"/>
    <property type="molecule type" value="Genomic_DNA"/>
</dbReference>
<reference evidence="2" key="1">
    <citation type="journal article" date="2017" name="Front. Plant Sci.">
        <title>Climate Clever Clovers: New Paradigm to Reduce the Environmental Footprint of Ruminants by Breeding Low Methanogenic Forages Utilizing Haplotype Variation.</title>
        <authorList>
            <person name="Kaur P."/>
            <person name="Appels R."/>
            <person name="Bayer P.E."/>
            <person name="Keeble-Gagnere G."/>
            <person name="Wang J."/>
            <person name="Hirakawa H."/>
            <person name="Shirasawa K."/>
            <person name="Vercoe P."/>
            <person name="Stefanova K."/>
            <person name="Durmic Z."/>
            <person name="Nichols P."/>
            <person name="Revell C."/>
            <person name="Isobe S.N."/>
            <person name="Edwards D."/>
            <person name="Erskine W."/>
        </authorList>
    </citation>
    <scope>NUCLEOTIDE SEQUENCE [LARGE SCALE GENOMIC DNA]</scope>
    <source>
        <strain evidence="2">cv. Daliak</strain>
    </source>
</reference>
<gene>
    <name evidence="1" type="ORF">TSUD_119120</name>
</gene>
<accession>A0A2Z6P9B9</accession>
<dbReference type="Proteomes" id="UP000242715">
    <property type="component" value="Unassembled WGS sequence"/>
</dbReference>
<feature type="non-terminal residue" evidence="1">
    <location>
        <position position="67"/>
    </location>
</feature>
<sequence>MTLYFNADHDHSLLEGDYMGSLLGCHLISHQLHFKSMLITCHAFEVQKYAYIKLLMIALLPPCCSKQ</sequence>
<evidence type="ECO:0000313" key="2">
    <source>
        <dbReference type="Proteomes" id="UP000242715"/>
    </source>
</evidence>
<organism evidence="1 2">
    <name type="scientific">Trifolium subterraneum</name>
    <name type="common">Subterranean clover</name>
    <dbReference type="NCBI Taxonomy" id="3900"/>
    <lineage>
        <taxon>Eukaryota</taxon>
        <taxon>Viridiplantae</taxon>
        <taxon>Streptophyta</taxon>
        <taxon>Embryophyta</taxon>
        <taxon>Tracheophyta</taxon>
        <taxon>Spermatophyta</taxon>
        <taxon>Magnoliopsida</taxon>
        <taxon>eudicotyledons</taxon>
        <taxon>Gunneridae</taxon>
        <taxon>Pentapetalae</taxon>
        <taxon>rosids</taxon>
        <taxon>fabids</taxon>
        <taxon>Fabales</taxon>
        <taxon>Fabaceae</taxon>
        <taxon>Papilionoideae</taxon>
        <taxon>50 kb inversion clade</taxon>
        <taxon>NPAAA clade</taxon>
        <taxon>Hologalegina</taxon>
        <taxon>IRL clade</taxon>
        <taxon>Trifolieae</taxon>
        <taxon>Trifolium</taxon>
    </lineage>
</organism>
<evidence type="ECO:0000313" key="1">
    <source>
        <dbReference type="EMBL" id="GAU39307.1"/>
    </source>
</evidence>
<proteinExistence type="predicted"/>
<name>A0A2Z6P9B9_TRISU</name>
<dbReference type="AlphaFoldDB" id="A0A2Z6P9B9"/>
<protein>
    <submittedName>
        <fullName evidence="1">Uncharacterized protein</fullName>
    </submittedName>
</protein>
<keyword evidence="2" id="KW-1185">Reference proteome</keyword>